<sequence>MCGKSSSISPSRPELSAKGKVVVVTGGGSGIGSSIAKAFAAGGSTKIAIISTEVLAVPADITNAGQVNAAFAEIGETFGKINVLNCNSGFLPATQPVLSSGFDVQEWWTGFTTNVLGALYSV</sequence>
<reference evidence="3 4" key="1">
    <citation type="submission" date="2015-09" db="EMBL/GenBank/DDBJ databases">
        <title>Host preference determinants of Valsa canker pathogens revealed by comparative genomics.</title>
        <authorList>
            <person name="Yin Z."/>
            <person name="Huang L."/>
        </authorList>
    </citation>
    <scope>NUCLEOTIDE SEQUENCE [LARGE SCALE GENOMIC DNA]</scope>
    <source>
        <strain evidence="3 4">YSFL</strain>
    </source>
</reference>
<protein>
    <submittedName>
        <fullName evidence="3">Uncharacterized protein</fullName>
    </submittedName>
</protein>
<dbReference type="Pfam" id="PF00106">
    <property type="entry name" value="adh_short"/>
    <property type="match status" value="1"/>
</dbReference>
<dbReference type="SUPFAM" id="SSF51735">
    <property type="entry name" value="NAD(P)-binding Rossmann-fold domains"/>
    <property type="match status" value="1"/>
</dbReference>
<dbReference type="Gene3D" id="3.40.50.720">
    <property type="entry name" value="NAD(P)-binding Rossmann-like Domain"/>
    <property type="match status" value="1"/>
</dbReference>
<dbReference type="OrthoDB" id="1933717at2759"/>
<dbReference type="PANTHER" id="PTHR43669">
    <property type="entry name" value="5-KETO-D-GLUCONATE 5-REDUCTASE"/>
    <property type="match status" value="1"/>
</dbReference>
<keyword evidence="4" id="KW-1185">Reference proteome</keyword>
<dbReference type="AlphaFoldDB" id="A0A423VMK7"/>
<keyword evidence="2" id="KW-0560">Oxidoreductase</keyword>
<dbReference type="Proteomes" id="UP000284375">
    <property type="component" value="Unassembled WGS sequence"/>
</dbReference>
<accession>A0A423VMK7</accession>
<evidence type="ECO:0000256" key="1">
    <source>
        <dbReference type="ARBA" id="ARBA00006484"/>
    </source>
</evidence>
<dbReference type="PRINTS" id="PR00081">
    <property type="entry name" value="GDHRDH"/>
</dbReference>
<name>A0A423VMK7_CYTCH</name>
<dbReference type="InterPro" id="IPR036291">
    <property type="entry name" value="NAD(P)-bd_dom_sf"/>
</dbReference>
<dbReference type="InterPro" id="IPR002347">
    <property type="entry name" value="SDR_fam"/>
</dbReference>
<gene>
    <name evidence="3" type="ORF">VSDG_07215</name>
</gene>
<comment type="caution">
    <text evidence="3">The sequence shown here is derived from an EMBL/GenBank/DDBJ whole genome shotgun (WGS) entry which is preliminary data.</text>
</comment>
<proteinExistence type="inferred from homology"/>
<evidence type="ECO:0000313" key="4">
    <source>
        <dbReference type="Proteomes" id="UP000284375"/>
    </source>
</evidence>
<organism evidence="3 4">
    <name type="scientific">Cytospora chrysosperma</name>
    <name type="common">Cytospora canker fungus</name>
    <name type="synonym">Sphaeria chrysosperma</name>
    <dbReference type="NCBI Taxonomy" id="252740"/>
    <lineage>
        <taxon>Eukaryota</taxon>
        <taxon>Fungi</taxon>
        <taxon>Dikarya</taxon>
        <taxon>Ascomycota</taxon>
        <taxon>Pezizomycotina</taxon>
        <taxon>Sordariomycetes</taxon>
        <taxon>Sordariomycetidae</taxon>
        <taxon>Diaporthales</taxon>
        <taxon>Cytosporaceae</taxon>
        <taxon>Cytospora</taxon>
    </lineage>
</organism>
<dbReference type="STRING" id="252740.A0A423VMK7"/>
<dbReference type="GO" id="GO:0016491">
    <property type="term" value="F:oxidoreductase activity"/>
    <property type="evidence" value="ECO:0007669"/>
    <property type="project" value="UniProtKB-KW"/>
</dbReference>
<dbReference type="PANTHER" id="PTHR43669:SF3">
    <property type="entry name" value="ALCOHOL DEHYDROGENASE, PUTATIVE (AFU_ORTHOLOGUE AFUA_3G03445)-RELATED"/>
    <property type="match status" value="1"/>
</dbReference>
<comment type="similarity">
    <text evidence="1">Belongs to the short-chain dehydrogenases/reductases (SDR) family.</text>
</comment>
<evidence type="ECO:0000313" key="3">
    <source>
        <dbReference type="EMBL" id="ROV92261.1"/>
    </source>
</evidence>
<dbReference type="EMBL" id="LJZO01000038">
    <property type="protein sequence ID" value="ROV92261.1"/>
    <property type="molecule type" value="Genomic_DNA"/>
</dbReference>
<evidence type="ECO:0000256" key="2">
    <source>
        <dbReference type="ARBA" id="ARBA00023002"/>
    </source>
</evidence>